<dbReference type="InterPro" id="IPR017853">
    <property type="entry name" value="GH"/>
</dbReference>
<feature type="domain" description="GH18" evidence="9">
    <location>
        <begin position="148"/>
        <end position="503"/>
    </location>
</feature>
<keyword evidence="2 7" id="KW-0378">Hydrolase</keyword>
<dbReference type="InterPro" id="IPR001223">
    <property type="entry name" value="Glyco_hydro18_cat"/>
</dbReference>
<keyword evidence="4" id="KW-0119">Carbohydrate metabolism</keyword>
<reference evidence="10 11" key="1">
    <citation type="submission" date="2019-12" db="EMBL/GenBank/DDBJ databases">
        <authorList>
            <person name="Floudas D."/>
            <person name="Bentzer J."/>
            <person name="Ahren D."/>
            <person name="Johansson T."/>
            <person name="Persson P."/>
            <person name="Tunlid A."/>
        </authorList>
    </citation>
    <scope>NUCLEOTIDE SEQUENCE [LARGE SCALE GENOMIC DNA]</scope>
    <source>
        <strain evidence="10 11">CBS 102.39</strain>
    </source>
</reference>
<accession>A0A8H4R463</accession>
<dbReference type="SUPFAM" id="SSF54556">
    <property type="entry name" value="Chitinase insertion domain"/>
    <property type="match status" value="1"/>
</dbReference>
<protein>
    <recommendedName>
        <fullName evidence="9">GH18 domain-containing protein</fullName>
    </recommendedName>
</protein>
<keyword evidence="6" id="KW-0624">Polysaccharide degradation</keyword>
<dbReference type="PROSITE" id="PS51910">
    <property type="entry name" value="GH18_2"/>
    <property type="match status" value="1"/>
</dbReference>
<dbReference type="PANTHER" id="PTHR11177:SF397">
    <property type="entry name" value="CHITINASE"/>
    <property type="match status" value="1"/>
</dbReference>
<dbReference type="Gene3D" id="3.20.20.80">
    <property type="entry name" value="Glycosidases"/>
    <property type="match status" value="1"/>
</dbReference>
<evidence type="ECO:0000313" key="10">
    <source>
        <dbReference type="EMBL" id="KAF4621835.1"/>
    </source>
</evidence>
<name>A0A8H4R463_9AGAR</name>
<evidence type="ECO:0000256" key="7">
    <source>
        <dbReference type="RuleBase" id="RU000489"/>
    </source>
</evidence>
<dbReference type="InterPro" id="IPR029070">
    <property type="entry name" value="Chitinase_insertion_sf"/>
</dbReference>
<evidence type="ECO:0000259" key="9">
    <source>
        <dbReference type="PROSITE" id="PS51910"/>
    </source>
</evidence>
<dbReference type="GO" id="GO:0000272">
    <property type="term" value="P:polysaccharide catabolic process"/>
    <property type="evidence" value="ECO:0007669"/>
    <property type="project" value="UniProtKB-KW"/>
</dbReference>
<dbReference type="GO" id="GO:0006032">
    <property type="term" value="P:chitin catabolic process"/>
    <property type="evidence" value="ECO:0007669"/>
    <property type="project" value="UniProtKB-KW"/>
</dbReference>
<keyword evidence="11" id="KW-1185">Reference proteome</keyword>
<dbReference type="SMART" id="SM00636">
    <property type="entry name" value="Glyco_18"/>
    <property type="match status" value="1"/>
</dbReference>
<keyword evidence="5 7" id="KW-0326">Glycosidase</keyword>
<feature type="region of interest" description="Disordered" evidence="8">
    <location>
        <begin position="759"/>
        <end position="794"/>
    </location>
</feature>
<evidence type="ECO:0000256" key="2">
    <source>
        <dbReference type="ARBA" id="ARBA00022801"/>
    </source>
</evidence>
<dbReference type="GO" id="GO:0008061">
    <property type="term" value="F:chitin binding"/>
    <property type="evidence" value="ECO:0007669"/>
    <property type="project" value="InterPro"/>
</dbReference>
<dbReference type="Pfam" id="PF00704">
    <property type="entry name" value="Glyco_hydro_18"/>
    <property type="match status" value="1"/>
</dbReference>
<comment type="caution">
    <text evidence="10">The sequence shown here is derived from an EMBL/GenBank/DDBJ whole genome shotgun (WGS) entry which is preliminary data.</text>
</comment>
<comment type="catalytic activity">
    <reaction evidence="1">
        <text>Random endo-hydrolysis of N-acetyl-beta-D-glucosaminide (1-&gt;4)-beta-linkages in chitin and chitodextrins.</text>
        <dbReference type="EC" id="3.2.1.14"/>
    </reaction>
</comment>
<dbReference type="Gene3D" id="3.10.50.10">
    <property type="match status" value="1"/>
</dbReference>
<evidence type="ECO:0000256" key="6">
    <source>
        <dbReference type="ARBA" id="ARBA00023326"/>
    </source>
</evidence>
<evidence type="ECO:0000313" key="11">
    <source>
        <dbReference type="Proteomes" id="UP000521872"/>
    </source>
</evidence>
<proteinExistence type="predicted"/>
<evidence type="ECO:0000256" key="3">
    <source>
        <dbReference type="ARBA" id="ARBA00023024"/>
    </source>
</evidence>
<evidence type="ECO:0000256" key="8">
    <source>
        <dbReference type="SAM" id="MobiDB-lite"/>
    </source>
</evidence>
<feature type="compositionally biased region" description="Polar residues" evidence="8">
    <location>
        <begin position="763"/>
        <end position="774"/>
    </location>
</feature>
<evidence type="ECO:0000256" key="5">
    <source>
        <dbReference type="ARBA" id="ARBA00023295"/>
    </source>
</evidence>
<sequence>MRSSNHHSKSDGWPQSLEQGSSFFHSLPPFSFLLLPLSLLKILPSQSDSAQPTYLVQMVHVVTRSLDFVDLGLHFVLLLHREAHAHLTVMLSRNVDPLQQHLTGPVLSTSAVVSLGSANSAEPAVSRTAILPVNNPVAPTSNQHCNAGSDTTRYRGWAPTRGCSAYPPESISAETLTHVNFAFALISDTYQIIEMSPGDRDLWTRITALKKRNLALKVFLSIGGWSFNDPPTQHIFSNLVGSDANIQTFIADALNVMQAYSFDGLDIDWEYPVAAERGGVPADKERYPVFMAKVKAAFKSRGYGLSFTAPSSYWYLQHFDLPALMQSADWVNVMTYDLHGTWDGTDPYIGNVVLAHTNLTEIMQTMQLFANVGVNPSQIVLGIGFYGRSFELADGSCNAPGCPFVGGADPGPCSASSGTLMFSEIENIISANSLSPTYDDVDAVKYIVWNQNQWVSYDDAQTLAQKLQYANTICLGGTMIWSVDQDDSQYTALGALYGDVNINKPSSTESGNLCQTTGCGQSCPAGFEALTTVTQIPGIAGSCPTNNPARLCCPVGLEPQGCHWSGGGGSTCNAQCDVGEIVMALDETGGDGKPTCVQGYKAFCCKSGQLDPGDCFAGGCFSDSCASGYQVQTRVKQGSQDNGGCENQGPLVKNPVCPQVCQSNTKPVCCQEGFGYNNCEWVGDPPNCFNAVCRPGQVALFSDMQGDASQSCTSNKRLYCCDPPSNAAFLPVPEEWVFPSQSPVGSGYSVHQPATFTVDFDDNTGTSDSSQRGVGSSGTGDDGRENDSPFGEVFISSPNAGSVSSLDIAADWVIPNCDPTSDQEQKVAAYCARPIDDEESGCGHVFIDGAKDTIVRLPKTCGLGPYARVVSLELHHNQSTLDAHHAKRAQSDVYLLHFDYNFAAIPSSNGPVLMRADLTDIPGYWDAMINSAPDDGTTTTRRSTNRKREFHQPEELEKRWFGPFDRWLQKLTTITLNDQITRNFHWSDSYTIFHQEEQCPNFSSSLDITISGTAQVTSAFGYYLEASVVPPAIQQAYVYVKAGAGAQATFSIVGLAEAQFDSERLELVSFGFPGLYYPGLLTIGPSLHLYGQLTGHLSFSGKFSTSVGYDFPPFDMAFGKQDGNGDEEVGFKNVSPNNNNQGYDFSVGYNVNLEGGADAHLIPSFQLGISVLGGSLLDAQITDLFAGVSINGSVSSTSAPQFCVSPHFGVSLNAGLTGSVLFWRDNALSVPLYNPAPFPFGEKCFSSQSQLTRREDGSQYGYNALLKGHQGTVPDHGHDASHPAYMEYKHPSGQLRRALPSTKKASIPSKADLESKKMISRRAVPFLPGALFCPATGADIADSPNGSKQCFISQADLDPNQIEDRLARRADLYFDRDILAPFTNTTTHSAHSPFHVLEEAKLAVCPDLKLPIPTYSSVPISAYFDLAFPGELTGDIEAYTPDPPVALGGKLVVRPGAAVYAREHVFEQSMGSLAIDFLSEFPALWENAAGTMEFCDWVRDNLVNSPAYYAGNVFNEMGSCYPRVRPASNGPQSMPALQQSMNVIKNLALFSTERQFLPGLGGAKPFMSPTTFENSCATVQTAVIRAHVATMNYMNNDIVRRDFQSGATCIRNVLSRWQTAYRAANVDAPDRDSLDVVTDIYNPFIKALVQGIPAWLTGEMNRYINSLGNGPLQRVDLSLFVLTDNEALEPNLNPGGNVPFSSDQTIQIADLRDLANSMPQAISWYLPSILIFTHILTFRELFRINQLP</sequence>
<organism evidence="10 11">
    <name type="scientific">Agrocybe pediades</name>
    <dbReference type="NCBI Taxonomy" id="84607"/>
    <lineage>
        <taxon>Eukaryota</taxon>
        <taxon>Fungi</taxon>
        <taxon>Dikarya</taxon>
        <taxon>Basidiomycota</taxon>
        <taxon>Agaricomycotina</taxon>
        <taxon>Agaricomycetes</taxon>
        <taxon>Agaricomycetidae</taxon>
        <taxon>Agaricales</taxon>
        <taxon>Agaricineae</taxon>
        <taxon>Strophariaceae</taxon>
        <taxon>Agrocybe</taxon>
    </lineage>
</organism>
<evidence type="ECO:0000256" key="1">
    <source>
        <dbReference type="ARBA" id="ARBA00000822"/>
    </source>
</evidence>
<dbReference type="GO" id="GO:0008843">
    <property type="term" value="F:endochitinase activity"/>
    <property type="evidence" value="ECO:0007669"/>
    <property type="project" value="UniProtKB-EC"/>
</dbReference>
<dbReference type="SUPFAM" id="SSF51445">
    <property type="entry name" value="(Trans)glycosidases"/>
    <property type="match status" value="1"/>
</dbReference>
<dbReference type="InterPro" id="IPR050314">
    <property type="entry name" value="Glycosyl_Hydrlase_18"/>
</dbReference>
<dbReference type="InterPro" id="IPR001579">
    <property type="entry name" value="Glyco_hydro_18_chit_AS"/>
</dbReference>
<dbReference type="EMBL" id="JAACJL010000004">
    <property type="protein sequence ID" value="KAF4621835.1"/>
    <property type="molecule type" value="Genomic_DNA"/>
</dbReference>
<dbReference type="Proteomes" id="UP000521872">
    <property type="component" value="Unassembled WGS sequence"/>
</dbReference>
<dbReference type="PANTHER" id="PTHR11177">
    <property type="entry name" value="CHITINASE"/>
    <property type="match status" value="1"/>
</dbReference>
<dbReference type="PROSITE" id="PS01095">
    <property type="entry name" value="GH18_1"/>
    <property type="match status" value="1"/>
</dbReference>
<gene>
    <name evidence="10" type="ORF">D9613_012106</name>
</gene>
<dbReference type="InterPro" id="IPR011583">
    <property type="entry name" value="Chitinase_II/V-like_cat"/>
</dbReference>
<evidence type="ECO:0000256" key="4">
    <source>
        <dbReference type="ARBA" id="ARBA00023277"/>
    </source>
</evidence>
<keyword evidence="3" id="KW-0146">Chitin degradation</keyword>